<evidence type="ECO:0000256" key="2">
    <source>
        <dbReference type="ARBA" id="ARBA00005466"/>
    </source>
</evidence>
<organism evidence="7 8">
    <name type="scientific">Nocardioides mangrovicus</name>
    <dbReference type="NCBI Taxonomy" id="2478913"/>
    <lineage>
        <taxon>Bacteria</taxon>
        <taxon>Bacillati</taxon>
        <taxon>Actinomycetota</taxon>
        <taxon>Actinomycetes</taxon>
        <taxon>Propionibacteriales</taxon>
        <taxon>Nocardioidaceae</taxon>
        <taxon>Nocardioides</taxon>
    </lineage>
</organism>
<dbReference type="PANTHER" id="PTHR42973:SF39">
    <property type="entry name" value="FAD-BINDING PCMH-TYPE DOMAIN-CONTAINING PROTEIN"/>
    <property type="match status" value="1"/>
</dbReference>
<dbReference type="InterPro" id="IPR006094">
    <property type="entry name" value="Oxid_FAD_bind_N"/>
</dbReference>
<evidence type="ECO:0000313" key="7">
    <source>
        <dbReference type="EMBL" id="RLV49987.1"/>
    </source>
</evidence>
<evidence type="ECO:0000256" key="3">
    <source>
        <dbReference type="ARBA" id="ARBA00022630"/>
    </source>
</evidence>
<dbReference type="Gene3D" id="3.30.465.10">
    <property type="match status" value="1"/>
</dbReference>
<dbReference type="InterPro" id="IPR012951">
    <property type="entry name" value="BBE"/>
</dbReference>
<evidence type="ECO:0000256" key="1">
    <source>
        <dbReference type="ARBA" id="ARBA00001974"/>
    </source>
</evidence>
<dbReference type="Gene3D" id="3.40.462.20">
    <property type="match status" value="1"/>
</dbReference>
<dbReference type="SUPFAM" id="SSF56176">
    <property type="entry name" value="FAD-binding/transporter-associated domain-like"/>
    <property type="match status" value="1"/>
</dbReference>
<comment type="cofactor">
    <cofactor evidence="1">
        <name>FAD</name>
        <dbReference type="ChEBI" id="CHEBI:57692"/>
    </cofactor>
</comment>
<keyword evidence="3" id="KW-0285">Flavoprotein</keyword>
<comment type="similarity">
    <text evidence="2">Belongs to the oxygen-dependent FAD-linked oxidoreductase family.</text>
</comment>
<protein>
    <submittedName>
        <fullName evidence="7">FAD-binding oxidoreductase</fullName>
    </submittedName>
</protein>
<dbReference type="Gene3D" id="3.30.43.10">
    <property type="entry name" value="Uridine Diphospho-n-acetylenolpyruvylglucosamine Reductase, domain 2"/>
    <property type="match status" value="1"/>
</dbReference>
<dbReference type="PROSITE" id="PS51387">
    <property type="entry name" value="FAD_PCMH"/>
    <property type="match status" value="1"/>
</dbReference>
<evidence type="ECO:0000256" key="4">
    <source>
        <dbReference type="ARBA" id="ARBA00022827"/>
    </source>
</evidence>
<proteinExistence type="inferred from homology"/>
<dbReference type="GO" id="GO:0071949">
    <property type="term" value="F:FAD binding"/>
    <property type="evidence" value="ECO:0007669"/>
    <property type="project" value="InterPro"/>
</dbReference>
<dbReference type="InterPro" id="IPR016167">
    <property type="entry name" value="FAD-bd_PCMH_sub1"/>
</dbReference>
<dbReference type="Proteomes" id="UP000281708">
    <property type="component" value="Unassembled WGS sequence"/>
</dbReference>
<dbReference type="InterPro" id="IPR016166">
    <property type="entry name" value="FAD-bd_PCMH"/>
</dbReference>
<dbReference type="RefSeq" id="WP_121805751.1">
    <property type="nucleotide sequence ID" value="NZ_RDBE01000006.1"/>
</dbReference>
<name>A0A3L8P4R8_9ACTN</name>
<dbReference type="Pfam" id="PF01565">
    <property type="entry name" value="FAD_binding_4"/>
    <property type="match status" value="1"/>
</dbReference>
<dbReference type="PANTHER" id="PTHR42973">
    <property type="entry name" value="BINDING OXIDOREDUCTASE, PUTATIVE (AFU_ORTHOLOGUE AFUA_1G17690)-RELATED"/>
    <property type="match status" value="1"/>
</dbReference>
<dbReference type="InterPro" id="IPR036318">
    <property type="entry name" value="FAD-bd_PCMH-like_sf"/>
</dbReference>
<evidence type="ECO:0000256" key="5">
    <source>
        <dbReference type="ARBA" id="ARBA00023002"/>
    </source>
</evidence>
<accession>A0A3L8P4R8</accession>
<reference evidence="7 8" key="1">
    <citation type="submission" date="2018-10" db="EMBL/GenBank/DDBJ databases">
        <title>Marmoricola sp. 4Q3S-7 whole genome shotgun sequence.</title>
        <authorList>
            <person name="Li F."/>
        </authorList>
    </citation>
    <scope>NUCLEOTIDE SEQUENCE [LARGE SCALE GENOMIC DNA]</scope>
    <source>
        <strain evidence="7 8">4Q3S-7</strain>
    </source>
</reference>
<gene>
    <name evidence="7" type="ORF">D9V37_08950</name>
</gene>
<keyword evidence="5" id="KW-0560">Oxidoreductase</keyword>
<sequence>MSDDLGSRFANPEIRWSPDSVVRPQDADDVRRSVGDAVRHGRRVAVRGGGVGFSGARPGSVLLDLRDLDDVVVDPGSRRVRVGGGAVWRDVSRILATSGFAGAAPQFPRLGVAGHALGGGHGWLSGKLGWASDTVRAVELVTADGELVRADVDHEPDLFWALRGAGSNFGVTVAIELEVMPLAEVAFGLVWFHPDESRQALAHFRDWVVAQPDEVTAIGSLAVPPPDWNGPARLAGRPAVHVIVCHCGTAEQAERDLADLRGHRAVVADSVRRMPWVDLACGNDVFTPGLHRRSRMYYLRAFDDAAVDLTVDRAEELGPLDMMSTHYYGGAIQRVAEEATAMSHRDKPWNYMVQVTWSEGDDGEARRRWHEGYLADVERLSHDAFYVNYLFDEPDHVPAAYSARTWRRLVALKQQWDPANTFADNQNIRA</sequence>
<keyword evidence="8" id="KW-1185">Reference proteome</keyword>
<evidence type="ECO:0000313" key="8">
    <source>
        <dbReference type="Proteomes" id="UP000281708"/>
    </source>
</evidence>
<keyword evidence="4" id="KW-0274">FAD</keyword>
<feature type="domain" description="FAD-binding PCMH-type" evidence="6">
    <location>
        <begin position="14"/>
        <end position="182"/>
    </location>
</feature>
<evidence type="ECO:0000259" key="6">
    <source>
        <dbReference type="PROSITE" id="PS51387"/>
    </source>
</evidence>
<dbReference type="AlphaFoldDB" id="A0A3L8P4R8"/>
<dbReference type="Pfam" id="PF08031">
    <property type="entry name" value="BBE"/>
    <property type="match status" value="1"/>
</dbReference>
<dbReference type="EMBL" id="RDBE01000006">
    <property type="protein sequence ID" value="RLV49987.1"/>
    <property type="molecule type" value="Genomic_DNA"/>
</dbReference>
<comment type="caution">
    <text evidence="7">The sequence shown here is derived from an EMBL/GenBank/DDBJ whole genome shotgun (WGS) entry which is preliminary data.</text>
</comment>
<dbReference type="GO" id="GO:0016491">
    <property type="term" value="F:oxidoreductase activity"/>
    <property type="evidence" value="ECO:0007669"/>
    <property type="project" value="UniProtKB-KW"/>
</dbReference>
<dbReference type="OrthoDB" id="3682986at2"/>
<dbReference type="InterPro" id="IPR016169">
    <property type="entry name" value="FAD-bd_PCMH_sub2"/>
</dbReference>
<dbReference type="InterPro" id="IPR050416">
    <property type="entry name" value="FAD-linked_Oxidoreductase"/>
</dbReference>